<dbReference type="RefSeq" id="WP_091784250.1">
    <property type="nucleotide sequence ID" value="NZ_FNDI01000019.1"/>
</dbReference>
<dbReference type="PANTHER" id="PTHR43353:SF5">
    <property type="entry name" value="SUCCINATE-SEMIALDEHYDE DEHYDROGENASE, MITOCHONDRIAL"/>
    <property type="match status" value="1"/>
</dbReference>
<dbReference type="InterPro" id="IPR015590">
    <property type="entry name" value="Aldehyde_DH_dom"/>
</dbReference>
<comment type="similarity">
    <text evidence="1 4">Belongs to the aldehyde dehydrogenase family.</text>
</comment>
<dbReference type="InterPro" id="IPR016161">
    <property type="entry name" value="Ald_DH/histidinol_DH"/>
</dbReference>
<dbReference type="CDD" id="cd07103">
    <property type="entry name" value="ALDH_F5_SSADH_GabD"/>
    <property type="match status" value="1"/>
</dbReference>
<organism evidence="6 7">
    <name type="scientific">Paraburkholderia steynii</name>
    <dbReference type="NCBI Taxonomy" id="1245441"/>
    <lineage>
        <taxon>Bacteria</taxon>
        <taxon>Pseudomonadati</taxon>
        <taxon>Pseudomonadota</taxon>
        <taxon>Betaproteobacteria</taxon>
        <taxon>Burkholderiales</taxon>
        <taxon>Burkholderiaceae</taxon>
        <taxon>Paraburkholderia</taxon>
    </lineage>
</organism>
<dbReference type="GO" id="GO:0009450">
    <property type="term" value="P:gamma-aminobutyric acid catabolic process"/>
    <property type="evidence" value="ECO:0007669"/>
    <property type="project" value="InterPro"/>
</dbReference>
<feature type="active site" evidence="3">
    <location>
        <position position="265"/>
    </location>
</feature>
<dbReference type="Pfam" id="PF00171">
    <property type="entry name" value="Aldedh"/>
    <property type="match status" value="1"/>
</dbReference>
<proteinExistence type="inferred from homology"/>
<dbReference type="InterPro" id="IPR050740">
    <property type="entry name" value="Aldehyde_DH_Superfamily"/>
</dbReference>
<evidence type="ECO:0000256" key="2">
    <source>
        <dbReference type="ARBA" id="ARBA00023002"/>
    </source>
</evidence>
<dbReference type="NCBIfam" id="TIGR01780">
    <property type="entry name" value="SSADH"/>
    <property type="match status" value="1"/>
</dbReference>
<evidence type="ECO:0000313" key="7">
    <source>
        <dbReference type="Proteomes" id="UP000198900"/>
    </source>
</evidence>
<evidence type="ECO:0000259" key="5">
    <source>
        <dbReference type="Pfam" id="PF00171"/>
    </source>
</evidence>
<evidence type="ECO:0000256" key="4">
    <source>
        <dbReference type="RuleBase" id="RU003345"/>
    </source>
</evidence>
<dbReference type="PROSITE" id="PS00070">
    <property type="entry name" value="ALDEHYDE_DEHYDR_CYS"/>
    <property type="match status" value="1"/>
</dbReference>
<dbReference type="FunFam" id="3.40.309.10:FF:000004">
    <property type="entry name" value="Succinate-semialdehyde dehydrogenase I"/>
    <property type="match status" value="1"/>
</dbReference>
<dbReference type="PROSITE" id="PS00687">
    <property type="entry name" value="ALDEHYDE_DEHYDR_GLU"/>
    <property type="match status" value="1"/>
</dbReference>
<accession>A0A7Z7BBB9</accession>
<dbReference type="GO" id="GO:0005829">
    <property type="term" value="C:cytosol"/>
    <property type="evidence" value="ECO:0007669"/>
    <property type="project" value="TreeGrafter"/>
</dbReference>
<dbReference type="Proteomes" id="UP000198900">
    <property type="component" value="Unassembled WGS sequence"/>
</dbReference>
<evidence type="ECO:0000313" key="6">
    <source>
        <dbReference type="EMBL" id="SDI55570.1"/>
    </source>
</evidence>
<dbReference type="Gene3D" id="3.40.309.10">
    <property type="entry name" value="Aldehyde Dehydrogenase, Chain A, domain 2"/>
    <property type="match status" value="1"/>
</dbReference>
<evidence type="ECO:0000256" key="3">
    <source>
        <dbReference type="PROSITE-ProRule" id="PRU10007"/>
    </source>
</evidence>
<dbReference type="InterPro" id="IPR016163">
    <property type="entry name" value="Ald_DH_C"/>
</dbReference>
<sequence>MNTTTDETIVPALSRPELLRQSAYVGGTWLDVGEGPSIIVRNPATGDAIGSVPALDAETVRTAVSHAAHAFQEWRRVPAKQRARVLRAWHDKVIAHIDDLALILTTEQGKTLSEARGEIQYAASFIEWFAEEAKRINGDILPAAADGNRILVLKQPVGVCAAVTPWNFPAAMVTRKVAPALAAGCTVVLKPASATPFTALALAVLGEDAGIPPGVFNIVTGSARQIGDELCQNPLVRKLTFTGSTEVGRELMAKSATTIKKVSMELGGNAPFIVFDDANIPDAVAGAMFSKFRNSGQTCVCTNRILVQASVYDAFCHQFEHAVSKLRVGPGIADGIDQGPLIDAAAVAHLNELVADAEALGATVTVGGKSHSLGGNFFMPTVVRDVAPEMRLFREEAFGPIAPIVRFDTEEEGIALANDTEYGLAGYFFASRMDRVVRVFEALETGMVGINTGAISSEVVPFGGIKASGIGREGSKYGINDYLEIKAGVLAGAF</sequence>
<dbReference type="GO" id="GO:0004777">
    <property type="term" value="F:succinate-semialdehyde dehydrogenase (NAD+) activity"/>
    <property type="evidence" value="ECO:0007669"/>
    <property type="project" value="TreeGrafter"/>
</dbReference>
<dbReference type="SUPFAM" id="SSF53720">
    <property type="entry name" value="ALDH-like"/>
    <property type="match status" value="1"/>
</dbReference>
<dbReference type="EMBL" id="FNDI01000019">
    <property type="protein sequence ID" value="SDI55570.1"/>
    <property type="molecule type" value="Genomic_DNA"/>
</dbReference>
<protein>
    <submittedName>
        <fullName evidence="6">Succinate-semialdehyde dehydrogenase / glutarate-semialdehyde dehydrogenase</fullName>
    </submittedName>
</protein>
<dbReference type="InterPro" id="IPR016162">
    <property type="entry name" value="Ald_DH_N"/>
</dbReference>
<keyword evidence="7" id="KW-1185">Reference proteome</keyword>
<dbReference type="InterPro" id="IPR016160">
    <property type="entry name" value="Ald_DH_CS_CYS"/>
</dbReference>
<evidence type="ECO:0000256" key="1">
    <source>
        <dbReference type="ARBA" id="ARBA00009986"/>
    </source>
</evidence>
<dbReference type="PANTHER" id="PTHR43353">
    <property type="entry name" value="SUCCINATE-SEMIALDEHYDE DEHYDROGENASE, MITOCHONDRIAL"/>
    <property type="match status" value="1"/>
</dbReference>
<dbReference type="AlphaFoldDB" id="A0A7Z7BBB9"/>
<feature type="domain" description="Aldehyde dehydrogenase" evidence="5">
    <location>
        <begin position="36"/>
        <end position="486"/>
    </location>
</feature>
<dbReference type="FunFam" id="3.40.605.10:FF:000005">
    <property type="entry name" value="Succinate-semialdehyde dehydrogenase I"/>
    <property type="match status" value="1"/>
</dbReference>
<dbReference type="InterPro" id="IPR029510">
    <property type="entry name" value="Ald_DH_CS_GLU"/>
</dbReference>
<keyword evidence="2 4" id="KW-0560">Oxidoreductase</keyword>
<comment type="caution">
    <text evidence="6">The sequence shown here is derived from an EMBL/GenBank/DDBJ whole genome shotgun (WGS) entry which is preliminary data.</text>
</comment>
<dbReference type="InterPro" id="IPR010102">
    <property type="entry name" value="Succ_semiAld_DH"/>
</dbReference>
<reference evidence="6" key="1">
    <citation type="submission" date="2016-10" db="EMBL/GenBank/DDBJ databases">
        <authorList>
            <person name="Varghese N."/>
            <person name="Submissions S."/>
        </authorList>
    </citation>
    <scope>NUCLEOTIDE SEQUENCE [LARGE SCALE GENOMIC DNA]</scope>
    <source>
        <strain evidence="6">YR281</strain>
    </source>
</reference>
<gene>
    <name evidence="6" type="ORF">SAMN04487926_11933</name>
</gene>
<name>A0A7Z7BBB9_9BURK</name>
<dbReference type="Gene3D" id="3.40.605.10">
    <property type="entry name" value="Aldehyde Dehydrogenase, Chain A, domain 1"/>
    <property type="match status" value="1"/>
</dbReference>